<dbReference type="Pfam" id="PF13442">
    <property type="entry name" value="Cytochrome_CBB3"/>
    <property type="match status" value="1"/>
</dbReference>
<evidence type="ECO:0000256" key="3">
    <source>
        <dbReference type="ARBA" id="ARBA00023004"/>
    </source>
</evidence>
<feature type="region of interest" description="Disordered" evidence="5">
    <location>
        <begin position="209"/>
        <end position="228"/>
    </location>
</feature>
<keyword evidence="3 4" id="KW-0408">Iron</keyword>
<dbReference type="InterPro" id="IPR036909">
    <property type="entry name" value="Cyt_c-like_dom_sf"/>
</dbReference>
<organism evidence="7 8">
    <name type="scientific">Cnuella takakiae</name>
    <dbReference type="NCBI Taxonomy" id="1302690"/>
    <lineage>
        <taxon>Bacteria</taxon>
        <taxon>Pseudomonadati</taxon>
        <taxon>Bacteroidota</taxon>
        <taxon>Chitinophagia</taxon>
        <taxon>Chitinophagales</taxon>
        <taxon>Chitinophagaceae</taxon>
        <taxon>Cnuella</taxon>
    </lineage>
</organism>
<evidence type="ECO:0000313" key="7">
    <source>
        <dbReference type="EMBL" id="SHF88857.1"/>
    </source>
</evidence>
<keyword evidence="1 4" id="KW-0349">Heme</keyword>
<dbReference type="GO" id="GO:0046872">
    <property type="term" value="F:metal ion binding"/>
    <property type="evidence" value="ECO:0007669"/>
    <property type="project" value="UniProtKB-KW"/>
</dbReference>
<dbReference type="Gene3D" id="1.10.760.10">
    <property type="entry name" value="Cytochrome c-like domain"/>
    <property type="match status" value="1"/>
</dbReference>
<dbReference type="PANTHER" id="PTHR40394">
    <property type="entry name" value="LIPOPROTEIN-RELATED"/>
    <property type="match status" value="1"/>
</dbReference>
<dbReference type="GO" id="GO:0009055">
    <property type="term" value="F:electron transfer activity"/>
    <property type="evidence" value="ECO:0007669"/>
    <property type="project" value="InterPro"/>
</dbReference>
<dbReference type="RefSeq" id="WP_073045415.1">
    <property type="nucleotide sequence ID" value="NZ_FQUO01000013.1"/>
</dbReference>
<name>A0A1M5FBF4_9BACT</name>
<dbReference type="OrthoDB" id="9796771at2"/>
<dbReference type="PROSITE" id="PS51007">
    <property type="entry name" value="CYTC"/>
    <property type="match status" value="1"/>
</dbReference>
<dbReference type="EMBL" id="FQUO01000013">
    <property type="protein sequence ID" value="SHF88857.1"/>
    <property type="molecule type" value="Genomic_DNA"/>
</dbReference>
<evidence type="ECO:0000256" key="5">
    <source>
        <dbReference type="SAM" id="MobiDB-lite"/>
    </source>
</evidence>
<dbReference type="PANTHER" id="PTHR40394:SF2">
    <property type="entry name" value="QUINOL:CYTOCHROME C OXIDOREDUCTASE MEMBRANE PROTEIN"/>
    <property type="match status" value="1"/>
</dbReference>
<dbReference type="GO" id="GO:0020037">
    <property type="term" value="F:heme binding"/>
    <property type="evidence" value="ECO:0007669"/>
    <property type="project" value="InterPro"/>
</dbReference>
<reference evidence="7 8" key="1">
    <citation type="submission" date="2016-11" db="EMBL/GenBank/DDBJ databases">
        <authorList>
            <person name="Jaros S."/>
            <person name="Januszkiewicz K."/>
            <person name="Wedrychowicz H."/>
        </authorList>
    </citation>
    <scope>NUCLEOTIDE SEQUENCE [LARGE SCALE GENOMIC DNA]</scope>
    <source>
        <strain evidence="7 8">DSM 26897</strain>
    </source>
</reference>
<keyword evidence="8" id="KW-1185">Reference proteome</keyword>
<dbReference type="STRING" id="1302690.BUE76_03385"/>
<accession>A0A1M5FBF4</accession>
<evidence type="ECO:0000256" key="1">
    <source>
        <dbReference type="ARBA" id="ARBA00022617"/>
    </source>
</evidence>
<sequence>MKKLLIATGIWAMAATLVSCGGAEGNDPGRAYMPDMYYSRAYETYGYNNIGDYQTLKDRGINYNAAPVKGTVARGAMPSTFDFPATDSGKAMAASYPNPLADFKMSDAQMKETERLYLVNCGICHGTKLDGNGPLWKGGDGPYPAAPRNLLDDYSKGLADGEMYHAITYGKGLMGSYASQVHPEQRWWIINYIRTKQGGGAVQAPIKDTATTGAGAPENQAAAQMGTK</sequence>
<dbReference type="InterPro" id="IPR009056">
    <property type="entry name" value="Cyt_c-like_dom"/>
</dbReference>
<dbReference type="PROSITE" id="PS51257">
    <property type="entry name" value="PROKAR_LIPOPROTEIN"/>
    <property type="match status" value="1"/>
</dbReference>
<proteinExistence type="predicted"/>
<evidence type="ECO:0000313" key="8">
    <source>
        <dbReference type="Proteomes" id="UP000184368"/>
    </source>
</evidence>
<evidence type="ECO:0000259" key="6">
    <source>
        <dbReference type="PROSITE" id="PS51007"/>
    </source>
</evidence>
<feature type="domain" description="Cytochrome c" evidence="6">
    <location>
        <begin position="108"/>
        <end position="197"/>
    </location>
</feature>
<protein>
    <submittedName>
        <fullName evidence="7">Quinol:cytochrome c oxidoreductase monoheme cytochrome subunit</fullName>
    </submittedName>
</protein>
<evidence type="ECO:0000256" key="4">
    <source>
        <dbReference type="PROSITE-ProRule" id="PRU00433"/>
    </source>
</evidence>
<dbReference type="AlphaFoldDB" id="A0A1M5FBF4"/>
<gene>
    <name evidence="7" type="ORF">SAMN05444008_113126</name>
</gene>
<keyword evidence="2 4" id="KW-0479">Metal-binding</keyword>
<evidence type="ECO:0000256" key="2">
    <source>
        <dbReference type="ARBA" id="ARBA00022723"/>
    </source>
</evidence>
<dbReference type="Proteomes" id="UP000184368">
    <property type="component" value="Unassembled WGS sequence"/>
</dbReference>
<dbReference type="SUPFAM" id="SSF46626">
    <property type="entry name" value="Cytochrome c"/>
    <property type="match status" value="1"/>
</dbReference>